<dbReference type="Proteomes" id="UP001589896">
    <property type="component" value="Unassembled WGS sequence"/>
</dbReference>
<evidence type="ECO:0000313" key="3">
    <source>
        <dbReference type="Proteomes" id="UP001589896"/>
    </source>
</evidence>
<proteinExistence type="predicted"/>
<dbReference type="InterPro" id="IPR001296">
    <property type="entry name" value="Glyco_trans_1"/>
</dbReference>
<evidence type="ECO:0000259" key="1">
    <source>
        <dbReference type="Pfam" id="PF00534"/>
    </source>
</evidence>
<evidence type="ECO:0000313" key="2">
    <source>
        <dbReference type="EMBL" id="MFC0682057.1"/>
    </source>
</evidence>
<accession>A0ABV6RYJ0</accession>
<dbReference type="SUPFAM" id="SSF53756">
    <property type="entry name" value="UDP-Glycosyltransferase/glycogen phosphorylase"/>
    <property type="match status" value="1"/>
</dbReference>
<dbReference type="CDD" id="cd03801">
    <property type="entry name" value="GT4_PimA-like"/>
    <property type="match status" value="1"/>
</dbReference>
<dbReference type="PANTHER" id="PTHR12526">
    <property type="entry name" value="GLYCOSYLTRANSFERASE"/>
    <property type="match status" value="1"/>
</dbReference>
<sequence length="773" mass="82505">MADVELIVQPGLPEWGVDIPALREALARAGVRMSGQASDRDPARAAKVVVGDLEGVDDLLVRHGGSRPLVLLQGDHFPHLRPRLNPAAGWQERAAGVVFCVWGAAARDELAARFPDARIIVTGLPRADPDLIKRMPHASPPPVERSGGVLLLTAPGAPLDPSLRALAERLGPLFGDSARVGVPADLLGAGGAPPAVAVASSAAGYVPALRAGVPLIVLDRPGAPRRLPVLKHHLVAHADDVDRAEELVAATLATGRFQGNSAGDLVERFVARADGVDDAVRAISAAASGVGSTIWAAGEAAQTPAVTGRWGARIAVIGANFGRDVGLAIPVMTLAESLTASGRTTVRYLDARAFTTERQYREWIQPDDTLLVNGLETLTTAPALRRFVQGRLDAGARAFVYIHLTEAGLERERSRRPGELDAALRLLRRCTVLCVSAYQERLFRGLGVHRTRVVYNTSPTLAGTAEASPPAARPVPDAPTIVMVGTVQERKGVDLFSRVADLAAEQHPEWRFAWAGAPTGPLPPGVLQSDRVAWLGRLDRDRIDDLLRTADAFFLSSRDDPMPLAVVEAIGAGLRVVSFDRVGASEILADADGYAAFAEYTPAAALRAIESALAAVPDRERWREARSRFTVDAFEERMRKALEVEPAGSAGPSPLAEAVPPAFPVPVETLADPALPPALGSVLRRAAGRHTVDRTARLALAERLLAAGDLTGAHDAMAAARIRRLPRQPQVHTLAARLRQAQRKPTVLRVASAAYRRSVSWGRRFRSLAHQRR</sequence>
<dbReference type="Pfam" id="PF00534">
    <property type="entry name" value="Glycos_transf_1"/>
    <property type="match status" value="1"/>
</dbReference>
<dbReference type="EC" id="2.4.-.-" evidence="2"/>
<organism evidence="2 3">
    <name type="scientific">Lysobacter korlensis</name>
    <dbReference type="NCBI Taxonomy" id="553636"/>
    <lineage>
        <taxon>Bacteria</taxon>
        <taxon>Pseudomonadati</taxon>
        <taxon>Pseudomonadota</taxon>
        <taxon>Gammaproteobacteria</taxon>
        <taxon>Lysobacterales</taxon>
        <taxon>Lysobacteraceae</taxon>
        <taxon>Lysobacter</taxon>
    </lineage>
</organism>
<keyword evidence="2" id="KW-0328">Glycosyltransferase</keyword>
<feature type="domain" description="Glycosyl transferase family 1" evidence="1">
    <location>
        <begin position="476"/>
        <end position="625"/>
    </location>
</feature>
<dbReference type="Gene3D" id="3.40.50.2000">
    <property type="entry name" value="Glycogen Phosphorylase B"/>
    <property type="match status" value="1"/>
</dbReference>
<comment type="caution">
    <text evidence="2">The sequence shown here is derived from an EMBL/GenBank/DDBJ whole genome shotgun (WGS) entry which is preliminary data.</text>
</comment>
<name>A0ABV6RYJ0_9GAMM</name>
<dbReference type="PANTHER" id="PTHR12526:SF637">
    <property type="entry name" value="GLYCOSYLTRANSFERASE EPSF-RELATED"/>
    <property type="match status" value="1"/>
</dbReference>
<keyword evidence="2" id="KW-0808">Transferase</keyword>
<dbReference type="EMBL" id="JBHLTG010000010">
    <property type="protein sequence ID" value="MFC0682057.1"/>
    <property type="molecule type" value="Genomic_DNA"/>
</dbReference>
<reference evidence="2 3" key="1">
    <citation type="submission" date="2024-09" db="EMBL/GenBank/DDBJ databases">
        <authorList>
            <person name="Sun Q."/>
            <person name="Mori K."/>
        </authorList>
    </citation>
    <scope>NUCLEOTIDE SEQUENCE [LARGE SCALE GENOMIC DNA]</scope>
    <source>
        <strain evidence="2 3">KCTC 23076</strain>
    </source>
</reference>
<protein>
    <submittedName>
        <fullName evidence="2">Glycosyltransferase family 4 protein</fullName>
        <ecNumber evidence="2">2.4.-.-</ecNumber>
    </submittedName>
</protein>
<dbReference type="RefSeq" id="WP_386675719.1">
    <property type="nucleotide sequence ID" value="NZ_JBHLTG010000010.1"/>
</dbReference>
<keyword evidence="3" id="KW-1185">Reference proteome</keyword>
<gene>
    <name evidence="2" type="ORF">ACFFGH_29850</name>
</gene>
<dbReference type="GO" id="GO:0016757">
    <property type="term" value="F:glycosyltransferase activity"/>
    <property type="evidence" value="ECO:0007669"/>
    <property type="project" value="UniProtKB-KW"/>
</dbReference>